<dbReference type="Proteomes" id="UP000186922">
    <property type="component" value="Unassembled WGS sequence"/>
</dbReference>
<proteinExistence type="predicted"/>
<gene>
    <name evidence="1" type="primary">RvY_12381-1</name>
    <name evidence="1" type="synonym">RvY_12381.1</name>
    <name evidence="1" type="ORF">RvY_12381</name>
</gene>
<comment type="caution">
    <text evidence="1">The sequence shown here is derived from an EMBL/GenBank/DDBJ whole genome shotgun (WGS) entry which is preliminary data.</text>
</comment>
<accession>A0A1D1VJD5</accession>
<evidence type="ECO:0000313" key="1">
    <source>
        <dbReference type="EMBL" id="GAV01720.1"/>
    </source>
</evidence>
<keyword evidence="2" id="KW-1185">Reference proteome</keyword>
<dbReference type="EMBL" id="BDGG01000007">
    <property type="protein sequence ID" value="GAV01720.1"/>
    <property type="molecule type" value="Genomic_DNA"/>
</dbReference>
<reference evidence="1 2" key="1">
    <citation type="journal article" date="2016" name="Nat. Commun.">
        <title>Extremotolerant tardigrade genome and improved radiotolerance of human cultured cells by tardigrade-unique protein.</title>
        <authorList>
            <person name="Hashimoto T."/>
            <person name="Horikawa D.D."/>
            <person name="Saito Y."/>
            <person name="Kuwahara H."/>
            <person name="Kozuka-Hata H."/>
            <person name="Shin-I T."/>
            <person name="Minakuchi Y."/>
            <person name="Ohishi K."/>
            <person name="Motoyama A."/>
            <person name="Aizu T."/>
            <person name="Enomoto A."/>
            <person name="Kondo K."/>
            <person name="Tanaka S."/>
            <person name="Hara Y."/>
            <person name="Koshikawa S."/>
            <person name="Sagara H."/>
            <person name="Miura T."/>
            <person name="Yokobori S."/>
            <person name="Miyagawa K."/>
            <person name="Suzuki Y."/>
            <person name="Kubo T."/>
            <person name="Oyama M."/>
            <person name="Kohara Y."/>
            <person name="Fujiyama A."/>
            <person name="Arakawa K."/>
            <person name="Katayama T."/>
            <person name="Toyoda A."/>
            <person name="Kunieda T."/>
        </authorList>
    </citation>
    <scope>NUCLEOTIDE SEQUENCE [LARGE SCALE GENOMIC DNA]</scope>
    <source>
        <strain evidence="1 2">YOKOZUNA-1</strain>
    </source>
</reference>
<name>A0A1D1VJD5_RAMVA</name>
<dbReference type="AlphaFoldDB" id="A0A1D1VJD5"/>
<organism evidence="1 2">
    <name type="scientific">Ramazzottius varieornatus</name>
    <name type="common">Water bear</name>
    <name type="synonym">Tardigrade</name>
    <dbReference type="NCBI Taxonomy" id="947166"/>
    <lineage>
        <taxon>Eukaryota</taxon>
        <taxon>Metazoa</taxon>
        <taxon>Ecdysozoa</taxon>
        <taxon>Tardigrada</taxon>
        <taxon>Eutardigrada</taxon>
        <taxon>Parachela</taxon>
        <taxon>Hypsibioidea</taxon>
        <taxon>Ramazzottiidae</taxon>
        <taxon>Ramazzottius</taxon>
    </lineage>
</organism>
<sequence>MNEQDVQDDPPAFHEKSPWRNDWQFWLHCLDLRLLDQMEQCFSDDCEGEDLALILSVEELQELAHLALDALTSVRLLRTSFCKPLATARFCVLFLLL</sequence>
<protein>
    <submittedName>
        <fullName evidence="1">Uncharacterized protein</fullName>
    </submittedName>
</protein>
<evidence type="ECO:0000313" key="2">
    <source>
        <dbReference type="Proteomes" id="UP000186922"/>
    </source>
</evidence>